<name>A0A0G4GAP4_VITBC</name>
<gene>
    <name evidence="1" type="ORF">Vbra_17267</name>
</gene>
<dbReference type="InParanoid" id="A0A0G4GAP4"/>
<keyword evidence="2" id="KW-1185">Reference proteome</keyword>
<accession>A0A0G4GAP4</accession>
<dbReference type="EMBL" id="CDMY01000604">
    <property type="protein sequence ID" value="CEM25865.1"/>
    <property type="molecule type" value="Genomic_DNA"/>
</dbReference>
<dbReference type="Proteomes" id="UP000041254">
    <property type="component" value="Unassembled WGS sequence"/>
</dbReference>
<dbReference type="AlphaFoldDB" id="A0A0G4GAP4"/>
<evidence type="ECO:0000313" key="1">
    <source>
        <dbReference type="EMBL" id="CEM25865.1"/>
    </source>
</evidence>
<reference evidence="1 2" key="1">
    <citation type="submission" date="2014-11" db="EMBL/GenBank/DDBJ databases">
        <authorList>
            <person name="Zhu J."/>
            <person name="Qi W."/>
            <person name="Song R."/>
        </authorList>
    </citation>
    <scope>NUCLEOTIDE SEQUENCE [LARGE SCALE GENOMIC DNA]</scope>
</reference>
<dbReference type="VEuPathDB" id="CryptoDB:Vbra_17267"/>
<organism evidence="1 2">
    <name type="scientific">Vitrella brassicaformis (strain CCMP3155)</name>
    <dbReference type="NCBI Taxonomy" id="1169540"/>
    <lineage>
        <taxon>Eukaryota</taxon>
        <taxon>Sar</taxon>
        <taxon>Alveolata</taxon>
        <taxon>Colpodellida</taxon>
        <taxon>Vitrellaceae</taxon>
        <taxon>Vitrella</taxon>
    </lineage>
</organism>
<protein>
    <submittedName>
        <fullName evidence="1">Uncharacterized protein</fullName>
    </submittedName>
</protein>
<proteinExistence type="predicted"/>
<sequence length="396" mass="44839">MTFASPTRRRLSDICSNTRREQSGKRHSSPSKIAVRKAIVAYKRGVYDDAVWRGIRNDVKRHHESMELRDVASLLRIFSRREDGTKMLDLFAPRVRRELTHFSPDSLVIILKAFIRHDLKDNETVSPLVETLLERAPSLTPPFTVDLLLSLSDYIGDQPSAVKAVVEAVHPLTQSFLEQPSCLSQLPAHNNVMLLAAVGRLMLIAPIQQRSGDPPPVYASLTDLLVAQLALDPDPVQHGSFFYTCLICRGLMDMFRAVVGRRGSKEDLPFQPSTVEHLQQFGQWTEDSLVRWLDAPPPSPREGNKSTAAVLREQHGSPLSSTDLLAGLEVLVKSACVRRRLTGDSRHEREEEALLKERIDVGVANVWRRMRCDARRFHPQLRARADRLTRRMKELD</sequence>
<evidence type="ECO:0000313" key="2">
    <source>
        <dbReference type="Proteomes" id="UP000041254"/>
    </source>
</evidence>